<gene>
    <name evidence="1" type="ORF">AWC23_02845</name>
</gene>
<evidence type="ECO:0000313" key="1">
    <source>
        <dbReference type="EMBL" id="ORW75138.1"/>
    </source>
</evidence>
<accession>A0AAJ3TXX1</accession>
<organism evidence="1 2">
    <name type="scientific">Mycobacterium saskatchewanense</name>
    <dbReference type="NCBI Taxonomy" id="220927"/>
    <lineage>
        <taxon>Bacteria</taxon>
        <taxon>Bacillati</taxon>
        <taxon>Actinomycetota</taxon>
        <taxon>Actinomycetes</taxon>
        <taxon>Mycobacteriales</taxon>
        <taxon>Mycobacteriaceae</taxon>
        <taxon>Mycobacterium</taxon>
        <taxon>Mycobacterium simiae complex</taxon>
    </lineage>
</organism>
<keyword evidence="2" id="KW-1185">Reference proteome</keyword>
<sequence length="69" mass="7375">MAFSLKLDGADYRLVAANAAVPFLVNTPKSVNGTNLQIAARTIGIGRNPSWLGPGVSARLRFYTMAVRP</sequence>
<protein>
    <submittedName>
        <fullName evidence="1">Uncharacterized protein</fullName>
    </submittedName>
</protein>
<dbReference type="Proteomes" id="UP000193387">
    <property type="component" value="Unassembled WGS sequence"/>
</dbReference>
<name>A0AAJ3TXX1_9MYCO</name>
<dbReference type="EMBL" id="LQPR01000003">
    <property type="protein sequence ID" value="ORW75138.1"/>
    <property type="molecule type" value="Genomic_DNA"/>
</dbReference>
<dbReference type="AlphaFoldDB" id="A0AAJ3TXX1"/>
<comment type="caution">
    <text evidence="1">The sequence shown here is derived from an EMBL/GenBank/DDBJ whole genome shotgun (WGS) entry which is preliminary data.</text>
</comment>
<proteinExistence type="predicted"/>
<reference evidence="1 2" key="1">
    <citation type="submission" date="2016-01" db="EMBL/GenBank/DDBJ databases">
        <title>The new phylogeny of the genus Mycobacterium.</title>
        <authorList>
            <person name="Tarcisio F."/>
            <person name="Conor M."/>
            <person name="Antonella G."/>
            <person name="Elisabetta G."/>
            <person name="Giulia F.S."/>
            <person name="Sara T."/>
            <person name="Anna F."/>
            <person name="Clotilde B."/>
            <person name="Roberto B."/>
            <person name="Veronica D.S."/>
            <person name="Fabio R."/>
            <person name="Monica P."/>
            <person name="Olivier J."/>
            <person name="Enrico T."/>
            <person name="Nicola S."/>
        </authorList>
    </citation>
    <scope>NUCLEOTIDE SEQUENCE [LARGE SCALE GENOMIC DNA]</scope>
    <source>
        <strain evidence="1 2">DSM 44616</strain>
    </source>
</reference>
<evidence type="ECO:0000313" key="2">
    <source>
        <dbReference type="Proteomes" id="UP000193387"/>
    </source>
</evidence>